<reference evidence="2 3" key="1">
    <citation type="submission" date="2022-03" db="EMBL/GenBank/DDBJ databases">
        <title>Complete genome of Streptomyces rimosus ssp. rimosus R7 (=ATCC 10970).</title>
        <authorList>
            <person name="Beganovic S."/>
            <person name="Ruckert C."/>
            <person name="Busche T."/>
            <person name="Kalinowski J."/>
            <person name="Wittmann C."/>
        </authorList>
    </citation>
    <scope>NUCLEOTIDE SEQUENCE [LARGE SCALE GENOMIC DNA]</scope>
    <source>
        <strain evidence="2 3">R7</strain>
    </source>
</reference>
<keyword evidence="1" id="KW-0472">Membrane</keyword>
<organism evidence="2 3">
    <name type="scientific">Streptomyces rimosus subsp. rimosus</name>
    <dbReference type="NCBI Taxonomy" id="132474"/>
    <lineage>
        <taxon>Bacteria</taxon>
        <taxon>Bacillati</taxon>
        <taxon>Actinomycetota</taxon>
        <taxon>Actinomycetes</taxon>
        <taxon>Kitasatosporales</taxon>
        <taxon>Streptomycetaceae</taxon>
        <taxon>Streptomyces</taxon>
    </lineage>
</organism>
<sequence>MLSAAWAASFTLAAAGQVLVTAYGLGTAVLIAVHVSAFVIPLRFTASYPQRARARYLEKAGARSYAQEARSA</sequence>
<protein>
    <submittedName>
        <fullName evidence="2">Uncharacterized protein</fullName>
    </submittedName>
</protein>
<evidence type="ECO:0000313" key="2">
    <source>
        <dbReference type="EMBL" id="UNZ04304.1"/>
    </source>
</evidence>
<feature type="transmembrane region" description="Helical" evidence="1">
    <location>
        <begin position="25"/>
        <end position="46"/>
    </location>
</feature>
<evidence type="ECO:0000313" key="3">
    <source>
        <dbReference type="Proteomes" id="UP000829494"/>
    </source>
</evidence>
<keyword evidence="1" id="KW-0812">Transmembrane</keyword>
<gene>
    <name evidence="2" type="ORF">SRIMR7_19285</name>
</gene>
<evidence type="ECO:0000256" key="1">
    <source>
        <dbReference type="SAM" id="Phobius"/>
    </source>
</evidence>
<dbReference type="Proteomes" id="UP000829494">
    <property type="component" value="Chromosome"/>
</dbReference>
<name>A0ABY3Z2J0_STRRM</name>
<dbReference type="EMBL" id="CP094298">
    <property type="protein sequence ID" value="UNZ04304.1"/>
    <property type="molecule type" value="Genomic_DNA"/>
</dbReference>
<dbReference type="GeneID" id="71455908"/>
<keyword evidence="3" id="KW-1185">Reference proteome</keyword>
<proteinExistence type="predicted"/>
<dbReference type="RefSeq" id="WP_003978950.1">
    <property type="nucleotide sequence ID" value="NZ_CP043497.1"/>
</dbReference>
<accession>A0ABY3Z2J0</accession>
<keyword evidence="1" id="KW-1133">Transmembrane helix</keyword>